<reference evidence="1 2" key="1">
    <citation type="submission" date="2019-06" db="EMBL/GenBank/DDBJ databases">
        <title>A comparative genomics study of ostrich specific Mycoplasmas.</title>
        <authorList>
            <person name="Botes A."/>
            <person name="Nel T."/>
        </authorList>
    </citation>
    <scope>NUCLEOTIDE SEQUENCE [LARGE SCALE GENOMIC DNA]</scope>
    <source>
        <strain evidence="1 2">Ms01</strain>
    </source>
</reference>
<dbReference type="Proteomes" id="UP000317904">
    <property type="component" value="Unassembled WGS sequence"/>
</dbReference>
<dbReference type="GO" id="GO:0016740">
    <property type="term" value="F:transferase activity"/>
    <property type="evidence" value="ECO:0007669"/>
    <property type="project" value="UniProtKB-KW"/>
</dbReference>
<dbReference type="PANTHER" id="PTHR37825:SF1">
    <property type="entry name" value="TRNA(MET) CYTIDINE ACETATE LIGASE"/>
    <property type="match status" value="1"/>
</dbReference>
<dbReference type="AlphaFoldDB" id="A0A502M7X4"/>
<dbReference type="RefSeq" id="WP_140700925.1">
    <property type="nucleotide sequence ID" value="NZ_VFSY01000017.1"/>
</dbReference>
<evidence type="ECO:0000313" key="1">
    <source>
        <dbReference type="EMBL" id="TPI02481.1"/>
    </source>
</evidence>
<gene>
    <name evidence="1" type="ORF">FJM01_00650</name>
</gene>
<dbReference type="NCBIfam" id="NF010192">
    <property type="entry name" value="PRK13671.1"/>
    <property type="match status" value="1"/>
</dbReference>
<dbReference type="InterPro" id="IPR014729">
    <property type="entry name" value="Rossmann-like_a/b/a_fold"/>
</dbReference>
<dbReference type="SUPFAM" id="SSF52374">
    <property type="entry name" value="Nucleotidylyl transferase"/>
    <property type="match status" value="1"/>
</dbReference>
<protein>
    <submittedName>
        <fullName evidence="1">Nucleotidyltransferase</fullName>
    </submittedName>
</protein>
<sequence>MRVGLIAEFNPFHNGHIYLINKIKELYPGCEIIVALSCDYVQRGELACVPFEKRKQIALEYGVSEVYELDFLTSTQAAHIFAEGSIKLLNTKKIDALVFGVSDTDDINKYIYAANAIKNNLETYNQNLKKVLKQGKSFISAAYESLSLLIGEENIPQDILGLEYTKYIVFNNLNIKLNCVKRTASHGSLEVNNQYASATKIRQMIENGEDVSMYTPMKIEYPFLKIEDKYPEFQEIVRSLDNTELAKIKLMSEGMENLFKKHIGAKNYNDFVEACTSKRYSHSRIKRVMLYTLLKIKASD</sequence>
<organism evidence="1 2">
    <name type="scientific">Mycoplasma struthionis</name>
    <dbReference type="NCBI Taxonomy" id="538220"/>
    <lineage>
        <taxon>Bacteria</taxon>
        <taxon>Bacillati</taxon>
        <taxon>Mycoplasmatota</taxon>
        <taxon>Mollicutes</taxon>
        <taxon>Mycoplasmataceae</taxon>
        <taxon>Mycoplasma</taxon>
    </lineage>
</organism>
<keyword evidence="1" id="KW-0808">Transferase</keyword>
<dbReference type="EMBL" id="VFSY01000017">
    <property type="protein sequence ID" value="TPI02481.1"/>
    <property type="molecule type" value="Genomic_DNA"/>
</dbReference>
<proteinExistence type="predicted"/>
<dbReference type="Pfam" id="PF05636">
    <property type="entry name" value="HIGH_NTase1"/>
    <property type="match status" value="1"/>
</dbReference>
<accession>A0A502M7X4</accession>
<comment type="caution">
    <text evidence="1">The sequence shown here is derived from an EMBL/GenBank/DDBJ whole genome shotgun (WGS) entry which is preliminary data.</text>
</comment>
<dbReference type="Gene3D" id="3.40.50.620">
    <property type="entry name" value="HUPs"/>
    <property type="match status" value="1"/>
</dbReference>
<evidence type="ECO:0000313" key="2">
    <source>
        <dbReference type="Proteomes" id="UP000317904"/>
    </source>
</evidence>
<dbReference type="InterPro" id="IPR008513">
    <property type="entry name" value="tRNA(Met)_cyd_acetate_ligase"/>
</dbReference>
<dbReference type="PANTHER" id="PTHR37825">
    <property type="entry name" value="TRNA(MET) CYTIDINE ACETATE LIGASE"/>
    <property type="match status" value="1"/>
</dbReference>
<name>A0A502M7X4_9MOLU</name>